<reference evidence="2" key="1">
    <citation type="submission" date="2022-10" db="EMBL/GenBank/DDBJ databases">
        <authorList>
            <person name="Boutroux M."/>
        </authorList>
    </citation>
    <scope>NUCLEOTIDE SEQUENCE</scope>
    <source>
        <strain evidence="2">51.81</strain>
    </source>
</reference>
<keyword evidence="1" id="KW-1133">Transmembrane helix</keyword>
<evidence type="ECO:0000313" key="3">
    <source>
        <dbReference type="EMBL" id="WWY03428.1"/>
    </source>
</evidence>
<dbReference type="EMBL" id="JAPQFL010000001">
    <property type="protein sequence ID" value="MDD9327026.1"/>
    <property type="molecule type" value="Genomic_DNA"/>
</dbReference>
<feature type="transmembrane region" description="Helical" evidence="1">
    <location>
        <begin position="12"/>
        <end position="34"/>
    </location>
</feature>
<evidence type="ECO:0000313" key="4">
    <source>
        <dbReference type="Proteomes" id="UP001149607"/>
    </source>
</evidence>
<dbReference type="Pfam" id="PF11346">
    <property type="entry name" value="DUF3149"/>
    <property type="match status" value="1"/>
</dbReference>
<gene>
    <name evidence="2" type="ORF">ORY91_000404</name>
    <name evidence="3" type="ORF">V9W64_01390</name>
</gene>
<reference evidence="3" key="2">
    <citation type="submission" date="2024-02" db="EMBL/GenBank/DDBJ databases">
        <title>Neisseria leonii sp. nov.</title>
        <authorList>
            <person name="Boutroux M."/>
            <person name="Favre-Rochex S."/>
            <person name="Gorgette O."/>
            <person name="Touak G."/>
            <person name="Muhle E."/>
            <person name="Chesneau O."/>
            <person name="Clermont D."/>
            <person name="Rahi P."/>
        </authorList>
    </citation>
    <scope>NUCLEOTIDE SEQUENCE</scope>
    <source>
        <strain evidence="3">51.81</strain>
    </source>
</reference>
<protein>
    <submittedName>
        <fullName evidence="2">DUF3149 domain-containing protein</fullName>
    </submittedName>
</protein>
<accession>A0A9X4ICV4</accession>
<keyword evidence="4" id="KW-1185">Reference proteome</keyword>
<name>A0A9X4ICV4_9NEIS</name>
<keyword evidence="1" id="KW-0812">Transmembrane</keyword>
<evidence type="ECO:0000256" key="1">
    <source>
        <dbReference type="SAM" id="Phobius"/>
    </source>
</evidence>
<dbReference type="RefSeq" id="WP_274571342.1">
    <property type="nucleotide sequence ID" value="NZ_CP145606.1"/>
</dbReference>
<organism evidence="2">
    <name type="scientific">Neisseria leonii</name>
    <dbReference type="NCBI Taxonomy" id="2995413"/>
    <lineage>
        <taxon>Bacteria</taxon>
        <taxon>Pseudomonadati</taxon>
        <taxon>Pseudomonadota</taxon>
        <taxon>Betaproteobacteria</taxon>
        <taxon>Neisseriales</taxon>
        <taxon>Neisseriaceae</taxon>
        <taxon>Neisseria</taxon>
    </lineage>
</organism>
<evidence type="ECO:0000313" key="2">
    <source>
        <dbReference type="EMBL" id="MDD9327026.1"/>
    </source>
</evidence>
<proteinExistence type="predicted"/>
<dbReference type="InterPro" id="IPR021494">
    <property type="entry name" value="DUF3149"/>
</dbReference>
<dbReference type="Proteomes" id="UP001149607">
    <property type="component" value="Chromosome"/>
</dbReference>
<dbReference type="AlphaFoldDB" id="A0A9X4ICV4"/>
<keyword evidence="1" id="KW-0472">Membrane</keyword>
<dbReference type="EMBL" id="CP146598">
    <property type="protein sequence ID" value="WWY03428.1"/>
    <property type="molecule type" value="Genomic_DNA"/>
</dbReference>
<sequence length="45" mass="5019">MGVFLELFKSPVGILSAFTISFVVVIAAYLFFWVRKQAGQSPKKP</sequence>